<protein>
    <submittedName>
        <fullName evidence="1">Uncharacterized protein</fullName>
    </submittedName>
</protein>
<dbReference type="EMBL" id="VXIS01000052">
    <property type="protein sequence ID" value="KAA8909952.1"/>
    <property type="molecule type" value="Genomic_DNA"/>
</dbReference>
<dbReference type="Proteomes" id="UP000326924">
    <property type="component" value="Unassembled WGS sequence"/>
</dbReference>
<sequence length="111" mass="12372">MPASSCFLLLLPPRPCRCFLKAGGTDAHRGTPTAGQTFVLPATHFRPRPSDRICSCNCRQTHRQIDRAALVFLLPYALSTHAFRCCEIRCCWPLVNTAGAFTKRSCSYQPD</sequence>
<accession>A0A5J5F303</accession>
<evidence type="ECO:0000313" key="2">
    <source>
        <dbReference type="Proteomes" id="UP000326924"/>
    </source>
</evidence>
<comment type="caution">
    <text evidence="1">The sequence shown here is derived from an EMBL/GenBank/DDBJ whole genome shotgun (WGS) entry which is preliminary data.</text>
</comment>
<proteinExistence type="predicted"/>
<dbReference type="AlphaFoldDB" id="A0A5J5F303"/>
<dbReference type="InParanoid" id="A0A5J5F303"/>
<keyword evidence="2" id="KW-1185">Reference proteome</keyword>
<gene>
    <name evidence="1" type="ORF">FN846DRAFT_940852</name>
</gene>
<reference evidence="1 2" key="1">
    <citation type="submission" date="2019-09" db="EMBL/GenBank/DDBJ databases">
        <title>Draft genome of the ectomycorrhizal ascomycete Sphaerosporella brunnea.</title>
        <authorList>
            <consortium name="DOE Joint Genome Institute"/>
            <person name="Benucci G.M."/>
            <person name="Marozzi G."/>
            <person name="Antonielli L."/>
            <person name="Sanchez S."/>
            <person name="Marco P."/>
            <person name="Wang X."/>
            <person name="Falini L.B."/>
            <person name="Barry K."/>
            <person name="Haridas S."/>
            <person name="Lipzen A."/>
            <person name="Labutti K."/>
            <person name="Grigoriev I.V."/>
            <person name="Murat C."/>
            <person name="Martin F."/>
            <person name="Albertini E."/>
            <person name="Donnini D."/>
            <person name="Bonito G."/>
        </authorList>
    </citation>
    <scope>NUCLEOTIDE SEQUENCE [LARGE SCALE GENOMIC DNA]</scope>
    <source>
        <strain evidence="1 2">Sb_GMNB300</strain>
    </source>
</reference>
<organism evidence="1 2">
    <name type="scientific">Sphaerosporella brunnea</name>
    <dbReference type="NCBI Taxonomy" id="1250544"/>
    <lineage>
        <taxon>Eukaryota</taxon>
        <taxon>Fungi</taxon>
        <taxon>Dikarya</taxon>
        <taxon>Ascomycota</taxon>
        <taxon>Pezizomycotina</taxon>
        <taxon>Pezizomycetes</taxon>
        <taxon>Pezizales</taxon>
        <taxon>Pyronemataceae</taxon>
        <taxon>Sphaerosporella</taxon>
    </lineage>
</organism>
<evidence type="ECO:0000313" key="1">
    <source>
        <dbReference type="EMBL" id="KAA8909952.1"/>
    </source>
</evidence>
<name>A0A5J5F303_9PEZI</name>